<accession>A0ACC6V1P7</accession>
<dbReference type="EMBL" id="JZWT02000015">
    <property type="protein sequence ID" value="MFB6490852.1"/>
    <property type="molecule type" value="Genomic_DNA"/>
</dbReference>
<dbReference type="Proteomes" id="UP000033636">
    <property type="component" value="Unassembled WGS sequence"/>
</dbReference>
<organism evidence="1 2">
    <name type="scientific">Thermoproteus sp. AZ2</name>
    <dbReference type="NCBI Taxonomy" id="1609232"/>
    <lineage>
        <taxon>Archaea</taxon>
        <taxon>Thermoproteota</taxon>
        <taxon>Thermoprotei</taxon>
        <taxon>Thermoproteales</taxon>
        <taxon>Thermoproteaceae</taxon>
        <taxon>Thermoproteus</taxon>
    </lineage>
</organism>
<comment type="caution">
    <text evidence="1">The sequence shown here is derived from an EMBL/GenBank/DDBJ whole genome shotgun (WGS) entry which is preliminary data.</text>
</comment>
<name>A0ACC6V1P7_9CREN</name>
<proteinExistence type="predicted"/>
<gene>
    <name evidence="1" type="ORF">TU35_006365</name>
</gene>
<protein>
    <submittedName>
        <fullName evidence="1">Enoyl-CoA hydratase/isomerase family protein</fullName>
    </submittedName>
</protein>
<sequence length="185" mass="20036">MLEIKRQGDVLIVALAAVEKRNAFTPELVDALSSLDCSEPGALVITNKGPAFSSGLDLKIFLTNKSTVKNYLYKINNLVEKLINCNKNTLIYLNGDAYGFGVELTYFADVVAAARPDVRLSLQGVKFGVFPPYTIALAKLLGPTTVRSLLAGPITAEAAVGLGLVHYIAPSRRSWRRPLGPRAYI</sequence>
<evidence type="ECO:0000313" key="1">
    <source>
        <dbReference type="EMBL" id="MFB6490852.1"/>
    </source>
</evidence>
<reference evidence="1" key="1">
    <citation type="submission" date="2024-07" db="EMBL/GenBank/DDBJ databases">
        <title>Metagenome and Metagenome-Assembled Genomes of Archaea from a hot spring from the geothermal field of Los Azufres, Mexico.</title>
        <authorList>
            <person name="Marin-Paredes R."/>
            <person name="Martinez-Romero E."/>
            <person name="Servin-Garciduenas L.E."/>
        </authorList>
    </citation>
    <scope>NUCLEOTIDE SEQUENCE</scope>
</reference>
<evidence type="ECO:0000313" key="2">
    <source>
        <dbReference type="Proteomes" id="UP000033636"/>
    </source>
</evidence>